<dbReference type="Pfam" id="PF13185">
    <property type="entry name" value="GAF_2"/>
    <property type="match status" value="1"/>
</dbReference>
<feature type="coiled-coil region" evidence="6">
    <location>
        <begin position="287"/>
        <end position="335"/>
    </location>
</feature>
<evidence type="ECO:0000256" key="5">
    <source>
        <dbReference type="PROSITE-ProRule" id="PRU00169"/>
    </source>
</evidence>
<evidence type="ECO:0000313" key="9">
    <source>
        <dbReference type="EMBL" id="EEC43219.1"/>
    </source>
</evidence>
<dbReference type="Proteomes" id="UP000000759">
    <property type="component" value="Chromosome 29"/>
</dbReference>
<dbReference type="RefSeq" id="XP_002185350.1">
    <property type="nucleotide sequence ID" value="XM_002185314.1"/>
</dbReference>
<name>B7GE04_PHATC</name>
<dbReference type="GeneID" id="7199212"/>
<evidence type="ECO:0000256" key="1">
    <source>
        <dbReference type="ARBA" id="ARBA00022553"/>
    </source>
</evidence>
<evidence type="ECO:0000256" key="4">
    <source>
        <dbReference type="ARBA" id="ARBA00023012"/>
    </source>
</evidence>
<dbReference type="Gene3D" id="3.40.50.2300">
    <property type="match status" value="1"/>
</dbReference>
<dbReference type="InterPro" id="IPR003018">
    <property type="entry name" value="GAF"/>
</dbReference>
<evidence type="ECO:0000259" key="7">
    <source>
        <dbReference type="PROSITE" id="PS50109"/>
    </source>
</evidence>
<accession>B7GE04</accession>
<dbReference type="Pfam" id="PF00072">
    <property type="entry name" value="Response_reg"/>
    <property type="match status" value="1"/>
</dbReference>
<feature type="domain" description="Histidine kinase" evidence="7">
    <location>
        <begin position="342"/>
        <end position="599"/>
    </location>
</feature>
<dbReference type="Gene3D" id="3.30.450.40">
    <property type="match status" value="1"/>
</dbReference>
<keyword evidence="3 9" id="KW-0418">Kinase</keyword>
<dbReference type="InterPro" id="IPR005467">
    <property type="entry name" value="His_kinase_dom"/>
</dbReference>
<dbReference type="GO" id="GO:0000155">
    <property type="term" value="F:phosphorelay sensor kinase activity"/>
    <property type="evidence" value="ECO:0007669"/>
    <property type="project" value="InterPro"/>
</dbReference>
<dbReference type="HOGENOM" id="CLU_326396_0_0_1"/>
<dbReference type="SUPFAM" id="SSF55874">
    <property type="entry name" value="ATPase domain of HSP90 chaperone/DNA topoisomerase II/histidine kinase"/>
    <property type="match status" value="1"/>
</dbReference>
<dbReference type="InterPro" id="IPR036890">
    <property type="entry name" value="HATPase_C_sf"/>
</dbReference>
<evidence type="ECO:0000256" key="3">
    <source>
        <dbReference type="ARBA" id="ARBA00022777"/>
    </source>
</evidence>
<evidence type="ECO:0000256" key="6">
    <source>
        <dbReference type="SAM" id="Coils"/>
    </source>
</evidence>
<dbReference type="InterPro" id="IPR003661">
    <property type="entry name" value="HisK_dim/P_dom"/>
</dbReference>
<keyword evidence="4" id="KW-0902">Two-component regulatory system</keyword>
<dbReference type="InterPro" id="IPR011006">
    <property type="entry name" value="CheY-like_superfamily"/>
</dbReference>
<dbReference type="InterPro" id="IPR004358">
    <property type="entry name" value="Sig_transdc_His_kin-like_C"/>
</dbReference>
<dbReference type="AlphaFoldDB" id="B7GE04"/>
<dbReference type="SMART" id="SM00387">
    <property type="entry name" value="HATPase_c"/>
    <property type="match status" value="1"/>
</dbReference>
<dbReference type="InterPro" id="IPR036097">
    <property type="entry name" value="HisK_dim/P_sf"/>
</dbReference>
<organism evidence="9 10">
    <name type="scientific">Phaeodactylum tricornutum (strain CCAP 1055/1)</name>
    <dbReference type="NCBI Taxonomy" id="556484"/>
    <lineage>
        <taxon>Eukaryota</taxon>
        <taxon>Sar</taxon>
        <taxon>Stramenopiles</taxon>
        <taxon>Ochrophyta</taxon>
        <taxon>Bacillariophyta</taxon>
        <taxon>Bacillariophyceae</taxon>
        <taxon>Bacillariophycidae</taxon>
        <taxon>Naviculales</taxon>
        <taxon>Phaeodactylaceae</taxon>
        <taxon>Phaeodactylum</taxon>
    </lineage>
</organism>
<dbReference type="InParanoid" id="B7GE04"/>
<dbReference type="PANTHER" id="PTHR45339:SF1">
    <property type="entry name" value="HYBRID SIGNAL TRANSDUCTION HISTIDINE KINASE J"/>
    <property type="match status" value="1"/>
</dbReference>
<dbReference type="SUPFAM" id="SSF55781">
    <property type="entry name" value="GAF domain-like"/>
    <property type="match status" value="1"/>
</dbReference>
<dbReference type="SUPFAM" id="SSF47384">
    <property type="entry name" value="Homodimeric domain of signal transducing histidine kinase"/>
    <property type="match status" value="1"/>
</dbReference>
<sequence>MMAASTASQQIKFESSAARDAFCCSRNAAISQRTQPLGCYAQMDRIQLTAPSTDLLSDDDEETLKIWIWKHHGEKIRKALKVGYGGHEDLAGSCCHLVHEESPHSTPIQLTEEKSDESIYSSRRLKLLDRTAKVQRLYLQKEPPGVVFGSLLEGLLELTESAYGFIGEVKHDAQKGVYLETHAVLENSLGSHNSAFEANQEGMQVFNMETLLEKVVTSQQQLISNNYQEQGRNDPTGPPPIETFLGIPFFENNGKLIGLVGIANKPNGYVQEDADFLEPFMVTCSNLLQAFQQVQENESLINTLEQKVRDRTRELQVSNERLKQANRQVMQTSAQQLQHFACMSHEIRTPLNCIVGLSSLLQESKLSPMQEDSMRMIVMSGDLLLTVVNDVLDYSRLESGNVDIEIQRSSLQETLISMVHSIEMKAQSKRILVKTYYDPAVPEYVHTDSRRLQQILYNLLGNAIKFSRDDSIVELRVSLAEKAATNSLFEGIDIQRECTDRSWSPLVFPEGNSSDTVEPPNCVLRFIIKDYGQGIRHTDFSRIFQPFLQASSETERVYGGTGLGLAITAKLVAGLGGHVFVDSEVGRWSTFTVDLPFHQEPAPIASITSHLQNATILFVCNDAGTLAQISPIFQRYSVTFHQFDDMEEMDGSITTQGFLKRGRHYFCLVHEDLYDSEAFDLLSNLATSVLLTFGPKFCIPETQDHYRSLVQILPSVLMESIAAFVHRTRNRPEGPVKTASFRRANRIPYAAFRVLVAEDNIINQKVLLRILDRLGMKDVVMVDNGKKAVDREAEEPFDVVLMDMQMPVMNGVEACKRIVGRHATRHPQALVIFVTANVSHEFEAECQKAGAVGFMPKPFNIGEIEKTFQKVHAIIGARESLAL</sequence>
<reference evidence="10" key="2">
    <citation type="submission" date="2008-08" db="EMBL/GenBank/DDBJ databases">
        <authorList>
            <consortium name="Diatom Consortium"/>
            <person name="Grigoriev I."/>
            <person name="Grimwood J."/>
            <person name="Kuo A."/>
            <person name="Otillar R.P."/>
            <person name="Salamov A."/>
            <person name="Detter J.C."/>
            <person name="Lindquist E."/>
            <person name="Shapiro H."/>
            <person name="Lucas S."/>
            <person name="Glavina del Rio T."/>
            <person name="Pitluck S."/>
            <person name="Rokhsar D."/>
            <person name="Bowler C."/>
        </authorList>
    </citation>
    <scope>GENOME REANNOTATION</scope>
    <source>
        <strain evidence="10">CCAP 1055/1</strain>
    </source>
</reference>
<evidence type="ECO:0000313" key="10">
    <source>
        <dbReference type="Proteomes" id="UP000000759"/>
    </source>
</evidence>
<dbReference type="SMART" id="SM00388">
    <property type="entry name" value="HisKA"/>
    <property type="match status" value="1"/>
</dbReference>
<dbReference type="InterPro" id="IPR029016">
    <property type="entry name" value="GAF-like_dom_sf"/>
</dbReference>
<dbReference type="STRING" id="556484.B7GE04"/>
<gene>
    <name evidence="9" type="primary">DHK1</name>
    <name evidence="9" type="ORF">PHATRDRAFT_50403</name>
</gene>
<dbReference type="PRINTS" id="PR00344">
    <property type="entry name" value="BCTRLSENSOR"/>
</dbReference>
<dbReference type="EMBL" id="CM000631">
    <property type="protein sequence ID" value="EEC43219.1"/>
    <property type="molecule type" value="Genomic_DNA"/>
</dbReference>
<proteinExistence type="predicted"/>
<dbReference type="Gene3D" id="3.30.565.10">
    <property type="entry name" value="Histidine kinase-like ATPase, C-terminal domain"/>
    <property type="match status" value="1"/>
</dbReference>
<dbReference type="Pfam" id="PF02518">
    <property type="entry name" value="HATPase_c"/>
    <property type="match status" value="1"/>
</dbReference>
<dbReference type="InterPro" id="IPR003594">
    <property type="entry name" value="HATPase_dom"/>
</dbReference>
<reference evidence="9 10" key="1">
    <citation type="journal article" date="2008" name="Nature">
        <title>The Phaeodactylum genome reveals the evolutionary history of diatom genomes.</title>
        <authorList>
            <person name="Bowler C."/>
            <person name="Allen A.E."/>
            <person name="Badger J.H."/>
            <person name="Grimwood J."/>
            <person name="Jabbari K."/>
            <person name="Kuo A."/>
            <person name="Maheswari U."/>
            <person name="Martens C."/>
            <person name="Maumus F."/>
            <person name="Otillar R.P."/>
            <person name="Rayko E."/>
            <person name="Salamov A."/>
            <person name="Vandepoele K."/>
            <person name="Beszteri B."/>
            <person name="Gruber A."/>
            <person name="Heijde M."/>
            <person name="Katinka M."/>
            <person name="Mock T."/>
            <person name="Valentin K."/>
            <person name="Verret F."/>
            <person name="Berges J.A."/>
            <person name="Brownlee C."/>
            <person name="Cadoret J.P."/>
            <person name="Chiovitti A."/>
            <person name="Choi C.J."/>
            <person name="Coesel S."/>
            <person name="De Martino A."/>
            <person name="Detter J.C."/>
            <person name="Durkin C."/>
            <person name="Falciatore A."/>
            <person name="Fournet J."/>
            <person name="Haruta M."/>
            <person name="Huysman M.J."/>
            <person name="Jenkins B.D."/>
            <person name="Jiroutova K."/>
            <person name="Jorgensen R.E."/>
            <person name="Joubert Y."/>
            <person name="Kaplan A."/>
            <person name="Kroger N."/>
            <person name="Kroth P.G."/>
            <person name="La Roche J."/>
            <person name="Lindquist E."/>
            <person name="Lommer M."/>
            <person name="Martin-Jezequel V."/>
            <person name="Lopez P.J."/>
            <person name="Lucas S."/>
            <person name="Mangogna M."/>
            <person name="McGinnis K."/>
            <person name="Medlin L.K."/>
            <person name="Montsant A."/>
            <person name="Oudot-Le Secq M.P."/>
            <person name="Napoli C."/>
            <person name="Obornik M."/>
            <person name="Parker M.S."/>
            <person name="Petit J.L."/>
            <person name="Porcel B.M."/>
            <person name="Poulsen N."/>
            <person name="Robison M."/>
            <person name="Rychlewski L."/>
            <person name="Rynearson T.A."/>
            <person name="Schmutz J."/>
            <person name="Shapiro H."/>
            <person name="Siaut M."/>
            <person name="Stanley M."/>
            <person name="Sussman M.R."/>
            <person name="Taylor A.R."/>
            <person name="Vardi A."/>
            <person name="von Dassow P."/>
            <person name="Vyverman W."/>
            <person name="Willis A."/>
            <person name="Wyrwicz L.S."/>
            <person name="Rokhsar D.S."/>
            <person name="Weissenbach J."/>
            <person name="Armbrust E.V."/>
            <person name="Green B.R."/>
            <person name="Van de Peer Y."/>
            <person name="Grigoriev I.V."/>
        </authorList>
    </citation>
    <scope>NUCLEOTIDE SEQUENCE [LARGE SCALE GENOMIC DNA]</scope>
    <source>
        <strain evidence="9 10">CCAP 1055/1</strain>
    </source>
</reference>
<dbReference type="PROSITE" id="PS50109">
    <property type="entry name" value="HIS_KIN"/>
    <property type="match status" value="1"/>
</dbReference>
<dbReference type="SMART" id="SM00448">
    <property type="entry name" value="REC"/>
    <property type="match status" value="1"/>
</dbReference>
<feature type="domain" description="Response regulatory" evidence="8">
    <location>
        <begin position="753"/>
        <end position="872"/>
    </location>
</feature>
<dbReference type="CDD" id="cd00082">
    <property type="entry name" value="HisKA"/>
    <property type="match status" value="1"/>
</dbReference>
<dbReference type="PROSITE" id="PS50110">
    <property type="entry name" value="RESPONSE_REGULATORY"/>
    <property type="match status" value="1"/>
</dbReference>
<dbReference type="CDD" id="cd17546">
    <property type="entry name" value="REC_hyHK_CKI1_RcsC-like"/>
    <property type="match status" value="1"/>
</dbReference>
<dbReference type="InterPro" id="IPR001789">
    <property type="entry name" value="Sig_transdc_resp-reg_receiver"/>
</dbReference>
<dbReference type="Gene3D" id="1.10.287.130">
    <property type="match status" value="1"/>
</dbReference>
<protein>
    <submittedName>
        <fullName evidence="9">Diatom histidine kinase 1</fullName>
    </submittedName>
</protein>
<dbReference type="SUPFAM" id="SSF52172">
    <property type="entry name" value="CheY-like"/>
    <property type="match status" value="1"/>
</dbReference>
<dbReference type="eggNOG" id="KOG0519">
    <property type="taxonomic scope" value="Eukaryota"/>
</dbReference>
<evidence type="ECO:0000256" key="2">
    <source>
        <dbReference type="ARBA" id="ARBA00022679"/>
    </source>
</evidence>
<feature type="modified residue" description="4-aspartylphosphate" evidence="5">
    <location>
        <position position="803"/>
    </location>
</feature>
<keyword evidence="1 5" id="KW-0597">Phosphoprotein</keyword>
<dbReference type="KEGG" id="pti:PHATRDRAFT_50403"/>
<dbReference type="OrthoDB" id="46776at2759"/>
<keyword evidence="10" id="KW-1185">Reference proteome</keyword>
<keyword evidence="2" id="KW-0808">Transferase</keyword>
<dbReference type="PANTHER" id="PTHR45339">
    <property type="entry name" value="HYBRID SIGNAL TRANSDUCTION HISTIDINE KINASE J"/>
    <property type="match status" value="1"/>
</dbReference>
<keyword evidence="6" id="KW-0175">Coiled coil</keyword>
<evidence type="ECO:0000259" key="8">
    <source>
        <dbReference type="PROSITE" id="PS50110"/>
    </source>
</evidence>
<dbReference type="Pfam" id="PF00512">
    <property type="entry name" value="HisKA"/>
    <property type="match status" value="1"/>
</dbReference>